<reference evidence="3 4" key="1">
    <citation type="submission" date="2020-07" db="EMBL/GenBank/DDBJ databases">
        <title>Exploring microbial biodiversity for novel pathways involved in the catabolism of aromatic compounds derived from lignin.</title>
        <authorList>
            <person name="Elkins J."/>
        </authorList>
    </citation>
    <scope>NUCLEOTIDE SEQUENCE [LARGE SCALE GENOMIC DNA]</scope>
    <source>
        <strain evidence="3 4">VanB</strain>
    </source>
</reference>
<evidence type="ECO:0000256" key="1">
    <source>
        <dbReference type="SAM" id="Coils"/>
    </source>
</evidence>
<accession>A0A7Y9VYZ0</accession>
<gene>
    <name evidence="3" type="ORF">GGI52_003491</name>
</gene>
<protein>
    <submittedName>
        <fullName evidence="3">Uncharacterized protein</fullName>
    </submittedName>
</protein>
<keyword evidence="2" id="KW-0812">Transmembrane</keyword>
<keyword evidence="2" id="KW-1133">Transmembrane helix</keyword>
<name>A0A7Y9VYZ0_9PSED</name>
<sequence>MHKTLYSLTDELELLIQAIGDSFTDDSPLNIGHDNWTFPGLTGTELMEMAQSLIQLAVDRGDGTESSLVNEVGIIDYIARINYLRTNTIPNTWSSAAAGVSAYVLTLDGLRRLLDRALPSTKQQDLAKSLQAATKQVRAMESRLKDLDERSADLEGMVARIQRAHDAADQLPTDLDALKEARKELEKLLRGSEVDRAHILSAREATDEIVGKFQDNAAQADAVLSKCDSAYASATSQGLAGAFADRSKKLDSSMWIWVVGLVLSLGLGGYFGAIQLKNLADTLSSPTTSQIAMGFHLVMTLMSIGAPVWFAWLSTKQIGQRFRISEDYAFKASISKAYEGYRREAARIDPDLEVQLLGSALARLDEQPLRLVESSSYGSPWHELLASDLIKDAVKSVPGFAENVAKIARESIANLKPKTAPAVAANTNITPVADDTGKVVS</sequence>
<dbReference type="Proteomes" id="UP000553035">
    <property type="component" value="Unassembled WGS sequence"/>
</dbReference>
<dbReference type="AlphaFoldDB" id="A0A7Y9VYZ0"/>
<comment type="caution">
    <text evidence="3">The sequence shown here is derived from an EMBL/GenBank/DDBJ whole genome shotgun (WGS) entry which is preliminary data.</text>
</comment>
<keyword evidence="2" id="KW-0472">Membrane</keyword>
<evidence type="ECO:0000313" key="3">
    <source>
        <dbReference type="EMBL" id="NYH10448.1"/>
    </source>
</evidence>
<evidence type="ECO:0000256" key="2">
    <source>
        <dbReference type="SAM" id="Phobius"/>
    </source>
</evidence>
<keyword evidence="1" id="KW-0175">Coiled coil</keyword>
<dbReference type="EMBL" id="JACCAT010000001">
    <property type="protein sequence ID" value="NYH10448.1"/>
    <property type="molecule type" value="Genomic_DNA"/>
</dbReference>
<feature type="transmembrane region" description="Helical" evidence="2">
    <location>
        <begin position="254"/>
        <end position="273"/>
    </location>
</feature>
<organism evidence="3 4">
    <name type="scientific">Pseudomonas moraviensis</name>
    <dbReference type="NCBI Taxonomy" id="321662"/>
    <lineage>
        <taxon>Bacteria</taxon>
        <taxon>Pseudomonadati</taxon>
        <taxon>Pseudomonadota</taxon>
        <taxon>Gammaproteobacteria</taxon>
        <taxon>Pseudomonadales</taxon>
        <taxon>Pseudomonadaceae</taxon>
        <taxon>Pseudomonas</taxon>
    </lineage>
</organism>
<evidence type="ECO:0000313" key="4">
    <source>
        <dbReference type="Proteomes" id="UP000553035"/>
    </source>
</evidence>
<feature type="coiled-coil region" evidence="1">
    <location>
        <begin position="123"/>
        <end position="195"/>
    </location>
</feature>
<proteinExistence type="predicted"/>
<feature type="transmembrane region" description="Helical" evidence="2">
    <location>
        <begin position="293"/>
        <end position="313"/>
    </location>
</feature>
<dbReference type="RefSeq" id="WP_257031104.1">
    <property type="nucleotide sequence ID" value="NZ_JACCAT010000001.1"/>
</dbReference>